<organism evidence="2 3">
    <name type="scientific">Amanita muscaria (strain Koide BX008)</name>
    <dbReference type="NCBI Taxonomy" id="946122"/>
    <lineage>
        <taxon>Eukaryota</taxon>
        <taxon>Fungi</taxon>
        <taxon>Dikarya</taxon>
        <taxon>Basidiomycota</taxon>
        <taxon>Agaricomycotina</taxon>
        <taxon>Agaricomycetes</taxon>
        <taxon>Agaricomycetidae</taxon>
        <taxon>Agaricales</taxon>
        <taxon>Pluteineae</taxon>
        <taxon>Amanitaceae</taxon>
        <taxon>Amanita</taxon>
    </lineage>
</organism>
<name>A0A0C2XBJ4_AMAMK</name>
<dbReference type="SUPFAM" id="SSF81383">
    <property type="entry name" value="F-box domain"/>
    <property type="match status" value="1"/>
</dbReference>
<keyword evidence="3" id="KW-1185">Reference proteome</keyword>
<evidence type="ECO:0000259" key="1">
    <source>
        <dbReference type="PROSITE" id="PS50181"/>
    </source>
</evidence>
<dbReference type="SUPFAM" id="SSF82171">
    <property type="entry name" value="DPP6 N-terminal domain-like"/>
    <property type="match status" value="1"/>
</dbReference>
<dbReference type="Gene3D" id="1.20.1280.50">
    <property type="match status" value="1"/>
</dbReference>
<dbReference type="Proteomes" id="UP000054549">
    <property type="component" value="Unassembled WGS sequence"/>
</dbReference>
<sequence length="524" mass="60215">MTALFTHLPTELVVYVLSNLDTCSLLTCRTVCTAFRDLIDSTPNLQYAIELLIAGQEDGGHYQLCIRREMLKQHQQRWANLQWTKEQRIQMFHGGLWELYGNLLAQNTSDKSTVHFWQLPSQTRGIEEKNWTVDIKEFRVRDFGIDPGQDLLVILEEPLRQQNDHRYRVHFRALSTGQPHRLASGTQPLTHEEQRGNHSSYSIQTCGDVVGILIESHNSRETEVVLWNWKTGQLLANIVSDEDITAMVFLSERYIMLGVLHGELGSIQPRLVAIDFIAEPAERRKLEDTEKTFIFCLPALAETADAFRVDVRTDPAATWQPDSKLPVPFFTSPNHRLYVITLLIATERNFVRTVQLCALGNTFLSLIERFTGQNTAYFNWRTWGPEGTRMTVLQFVPSQTWVCYVYGTRYVSARRKHRTDYVYIYDFNQQALRWNSVNEEGDAANTDMNIAVESTVDGWKAITAPTITANEEIFEDRIETKLGFRVRSWAIPGPSRQRSMMCSEDGIVIVNDKGPRAEYQILTI</sequence>
<protein>
    <recommendedName>
        <fullName evidence="1">F-box domain-containing protein</fullName>
    </recommendedName>
</protein>
<dbReference type="InterPro" id="IPR036047">
    <property type="entry name" value="F-box-like_dom_sf"/>
</dbReference>
<dbReference type="HOGENOM" id="CLU_007279_3_1_1"/>
<accession>A0A0C2XBJ4</accession>
<dbReference type="InterPro" id="IPR001810">
    <property type="entry name" value="F-box_dom"/>
</dbReference>
<feature type="domain" description="F-box" evidence="1">
    <location>
        <begin position="2"/>
        <end position="50"/>
    </location>
</feature>
<evidence type="ECO:0000313" key="2">
    <source>
        <dbReference type="EMBL" id="KIL71782.1"/>
    </source>
</evidence>
<gene>
    <name evidence="2" type="ORF">M378DRAFT_155391</name>
</gene>
<dbReference type="CDD" id="cd09917">
    <property type="entry name" value="F-box_SF"/>
    <property type="match status" value="1"/>
</dbReference>
<proteinExistence type="predicted"/>
<dbReference type="Pfam" id="PF00646">
    <property type="entry name" value="F-box"/>
    <property type="match status" value="1"/>
</dbReference>
<dbReference type="OrthoDB" id="3174109at2759"/>
<reference evidence="2 3" key="1">
    <citation type="submission" date="2014-04" db="EMBL/GenBank/DDBJ databases">
        <title>Evolutionary Origins and Diversification of the Mycorrhizal Mutualists.</title>
        <authorList>
            <consortium name="DOE Joint Genome Institute"/>
            <consortium name="Mycorrhizal Genomics Consortium"/>
            <person name="Kohler A."/>
            <person name="Kuo A."/>
            <person name="Nagy L.G."/>
            <person name="Floudas D."/>
            <person name="Copeland A."/>
            <person name="Barry K.W."/>
            <person name="Cichocki N."/>
            <person name="Veneault-Fourrey C."/>
            <person name="LaButti K."/>
            <person name="Lindquist E.A."/>
            <person name="Lipzen A."/>
            <person name="Lundell T."/>
            <person name="Morin E."/>
            <person name="Murat C."/>
            <person name="Riley R."/>
            <person name="Ohm R."/>
            <person name="Sun H."/>
            <person name="Tunlid A."/>
            <person name="Henrissat B."/>
            <person name="Grigoriev I.V."/>
            <person name="Hibbett D.S."/>
            <person name="Martin F."/>
        </authorList>
    </citation>
    <scope>NUCLEOTIDE SEQUENCE [LARGE SCALE GENOMIC DNA]</scope>
    <source>
        <strain evidence="2 3">Koide BX008</strain>
    </source>
</reference>
<evidence type="ECO:0000313" key="3">
    <source>
        <dbReference type="Proteomes" id="UP000054549"/>
    </source>
</evidence>
<dbReference type="InParanoid" id="A0A0C2XBJ4"/>
<dbReference type="EMBL" id="KN818222">
    <property type="protein sequence ID" value="KIL71782.1"/>
    <property type="molecule type" value="Genomic_DNA"/>
</dbReference>
<dbReference type="SMART" id="SM00256">
    <property type="entry name" value="FBOX"/>
    <property type="match status" value="1"/>
</dbReference>
<dbReference type="STRING" id="946122.A0A0C2XBJ4"/>
<dbReference type="PROSITE" id="PS50181">
    <property type="entry name" value="FBOX"/>
    <property type="match status" value="1"/>
</dbReference>
<dbReference type="AlphaFoldDB" id="A0A0C2XBJ4"/>